<dbReference type="CDD" id="cd07377">
    <property type="entry name" value="WHTH_GntR"/>
    <property type="match status" value="1"/>
</dbReference>
<dbReference type="Pfam" id="PF13377">
    <property type="entry name" value="Peripla_BP_3"/>
    <property type="match status" value="1"/>
</dbReference>
<dbReference type="Gene3D" id="1.10.10.10">
    <property type="entry name" value="Winged helix-like DNA-binding domain superfamily/Winged helix DNA-binding domain"/>
    <property type="match status" value="1"/>
</dbReference>
<dbReference type="InterPro" id="IPR028082">
    <property type="entry name" value="Peripla_BP_I"/>
</dbReference>
<evidence type="ECO:0000256" key="3">
    <source>
        <dbReference type="ARBA" id="ARBA00023163"/>
    </source>
</evidence>
<dbReference type="Pfam" id="PF00392">
    <property type="entry name" value="GntR"/>
    <property type="match status" value="1"/>
</dbReference>
<dbReference type="AlphaFoldDB" id="A0A844GMX0"/>
<proteinExistence type="predicted"/>
<gene>
    <name evidence="5" type="ORF">GKZ57_10010</name>
</gene>
<feature type="domain" description="HTH gntR-type" evidence="4">
    <location>
        <begin position="6"/>
        <end position="74"/>
    </location>
</feature>
<dbReference type="SUPFAM" id="SSF53822">
    <property type="entry name" value="Periplasmic binding protein-like I"/>
    <property type="match status" value="1"/>
</dbReference>
<comment type="caution">
    <text evidence="5">The sequence shown here is derived from an EMBL/GenBank/DDBJ whole genome shotgun (WGS) entry which is preliminary data.</text>
</comment>
<dbReference type="EMBL" id="WMBC01000007">
    <property type="protein sequence ID" value="MTD61587.1"/>
    <property type="molecule type" value="Genomic_DNA"/>
</dbReference>
<name>A0A844GMX0_9FIRM</name>
<dbReference type="Proteomes" id="UP000437824">
    <property type="component" value="Unassembled WGS sequence"/>
</dbReference>
<accession>A0A844GMX0</accession>
<dbReference type="InterPro" id="IPR000524">
    <property type="entry name" value="Tscrpt_reg_HTH_GntR"/>
</dbReference>
<dbReference type="InterPro" id="IPR036390">
    <property type="entry name" value="WH_DNA-bd_sf"/>
</dbReference>
<dbReference type="CDD" id="cd01541">
    <property type="entry name" value="PBP1_AraR"/>
    <property type="match status" value="1"/>
</dbReference>
<dbReference type="GO" id="GO:0000976">
    <property type="term" value="F:transcription cis-regulatory region binding"/>
    <property type="evidence" value="ECO:0007669"/>
    <property type="project" value="TreeGrafter"/>
</dbReference>
<evidence type="ECO:0000256" key="2">
    <source>
        <dbReference type="ARBA" id="ARBA00023125"/>
    </source>
</evidence>
<evidence type="ECO:0000259" key="4">
    <source>
        <dbReference type="PROSITE" id="PS50949"/>
    </source>
</evidence>
<keyword evidence="1" id="KW-0805">Transcription regulation</keyword>
<dbReference type="GO" id="GO:0003700">
    <property type="term" value="F:DNA-binding transcription factor activity"/>
    <property type="evidence" value="ECO:0007669"/>
    <property type="project" value="InterPro"/>
</dbReference>
<dbReference type="PANTHER" id="PTHR30146:SF150">
    <property type="entry name" value="ARABINOSE METABOLISM TRANSCRIPTIONAL REPRESSOR"/>
    <property type="match status" value="1"/>
</dbReference>
<evidence type="ECO:0000313" key="5">
    <source>
        <dbReference type="EMBL" id="MTD61587.1"/>
    </source>
</evidence>
<sequence>MTENGKPKYFSLMEQLKADIVSGAICPGEKLPSENELSQKYSLSRHTVRKALGILEQDGYVEAFHGKGTFCSENMSHIRKSKNIAVVTTYISDYIFPRLIQGMDNVLSERGYSIILKNTGNSRQKEAKCLEELLKKDIDGLIIEPSKSEMVCKHRNLYQNLDKFQIPYVFIQGIYSEMKEKPHILMDDARGGYLVTRYLTELGHRNIMGFFKADDMQGLERHKGYVKALQEAEISYDPDNVVWFHTEDRKVKPALIAREMLEKGNLPDGIVCYNDQIAVQVMEELEKAGIRIPDDISVTGYDNSLYARRGTGITTIAHPQEKLGEMAAELIMEKINGVAEKDSKVERLIQPELIIRGSCAVNKKKDNM</sequence>
<dbReference type="InterPro" id="IPR033532">
    <property type="entry name" value="AraR_ligand_bind_dom"/>
</dbReference>
<dbReference type="SUPFAM" id="SSF46785">
    <property type="entry name" value="Winged helix' DNA-binding domain"/>
    <property type="match status" value="1"/>
</dbReference>
<dbReference type="InterPro" id="IPR036388">
    <property type="entry name" value="WH-like_DNA-bd_sf"/>
</dbReference>
<dbReference type="InterPro" id="IPR046335">
    <property type="entry name" value="LacI/GalR-like_sensor"/>
</dbReference>
<keyword evidence="2" id="KW-0238">DNA-binding</keyword>
<dbReference type="PRINTS" id="PR00035">
    <property type="entry name" value="HTHGNTR"/>
</dbReference>
<dbReference type="Gene3D" id="3.40.50.2300">
    <property type="match status" value="2"/>
</dbReference>
<organism evidence="5 6">
    <name type="scientific">Blautia luti DSM 14534 = JCM 17040</name>
    <dbReference type="NCBI Taxonomy" id="649762"/>
    <lineage>
        <taxon>Bacteria</taxon>
        <taxon>Bacillati</taxon>
        <taxon>Bacillota</taxon>
        <taxon>Clostridia</taxon>
        <taxon>Lachnospirales</taxon>
        <taxon>Lachnospiraceae</taxon>
        <taxon>Blautia</taxon>
    </lineage>
</organism>
<keyword evidence="3" id="KW-0804">Transcription</keyword>
<evidence type="ECO:0000313" key="6">
    <source>
        <dbReference type="Proteomes" id="UP000437824"/>
    </source>
</evidence>
<evidence type="ECO:0000256" key="1">
    <source>
        <dbReference type="ARBA" id="ARBA00023015"/>
    </source>
</evidence>
<reference evidence="5 6" key="1">
    <citation type="submission" date="2019-11" db="EMBL/GenBank/DDBJ databases">
        <title>Draft genome sequence of Blautia luti DSM 14534T, isolated from human stool.</title>
        <authorList>
            <person name="Ortiz R."/>
            <person name="Melis-Arcos F."/>
            <person name="Covarrubias P."/>
            <person name="Cardenas J.P."/>
            <person name="Perez-Donoso J."/>
            <person name="Almonacid D."/>
        </authorList>
    </citation>
    <scope>NUCLEOTIDE SEQUENCE [LARGE SCALE GENOMIC DNA]</scope>
    <source>
        <strain evidence="5 6">DSM 14534</strain>
    </source>
</reference>
<protein>
    <submittedName>
        <fullName evidence="5">GntR family transcriptional regulator</fullName>
    </submittedName>
</protein>
<dbReference type="RefSeq" id="WP_154780434.1">
    <property type="nucleotide sequence ID" value="NZ_WMBC01000007.1"/>
</dbReference>
<dbReference type="PROSITE" id="PS50949">
    <property type="entry name" value="HTH_GNTR"/>
    <property type="match status" value="1"/>
</dbReference>
<dbReference type="SMART" id="SM00345">
    <property type="entry name" value="HTH_GNTR"/>
    <property type="match status" value="1"/>
</dbReference>
<dbReference type="PANTHER" id="PTHR30146">
    <property type="entry name" value="LACI-RELATED TRANSCRIPTIONAL REPRESSOR"/>
    <property type="match status" value="1"/>
</dbReference>